<accession>A0A1I7TDR0</accession>
<dbReference type="Gene3D" id="3.40.33.10">
    <property type="entry name" value="CAP"/>
    <property type="match status" value="1"/>
</dbReference>
<dbReference type="Pfam" id="PF00188">
    <property type="entry name" value="CAP"/>
    <property type="match status" value="1"/>
</dbReference>
<evidence type="ECO:0000313" key="4">
    <source>
        <dbReference type="WBParaSite" id="Csp11.Scaffold587.g4927.t1"/>
    </source>
</evidence>
<dbReference type="PRINTS" id="PR00837">
    <property type="entry name" value="V5TPXLIKE"/>
</dbReference>
<dbReference type="eggNOG" id="KOG3017">
    <property type="taxonomic scope" value="Eukaryota"/>
</dbReference>
<dbReference type="PANTHER" id="PTHR10334">
    <property type="entry name" value="CYSTEINE-RICH SECRETORY PROTEIN-RELATED"/>
    <property type="match status" value="1"/>
</dbReference>
<protein>
    <submittedName>
        <fullName evidence="4">SCP domain-containing protein</fullName>
    </submittedName>
</protein>
<dbReference type="FunFam" id="3.40.33.10:FF:000013">
    <property type="entry name" value="SCP-Like extracellular protein"/>
    <property type="match status" value="1"/>
</dbReference>
<feature type="chain" id="PRO_5009307414" evidence="1">
    <location>
        <begin position="17"/>
        <end position="227"/>
    </location>
</feature>
<proteinExistence type="predicted"/>
<dbReference type="InterPro" id="IPR035940">
    <property type="entry name" value="CAP_sf"/>
</dbReference>
<dbReference type="AlphaFoldDB" id="A0A1I7TDR0"/>
<name>A0A1I7TDR0_9PELO</name>
<dbReference type="SUPFAM" id="SSF55797">
    <property type="entry name" value="PR-1-like"/>
    <property type="match status" value="1"/>
</dbReference>
<evidence type="ECO:0000313" key="3">
    <source>
        <dbReference type="Proteomes" id="UP000095282"/>
    </source>
</evidence>
<organism evidence="3 4">
    <name type="scientific">Caenorhabditis tropicalis</name>
    <dbReference type="NCBI Taxonomy" id="1561998"/>
    <lineage>
        <taxon>Eukaryota</taxon>
        <taxon>Metazoa</taxon>
        <taxon>Ecdysozoa</taxon>
        <taxon>Nematoda</taxon>
        <taxon>Chromadorea</taxon>
        <taxon>Rhabditida</taxon>
        <taxon>Rhabditina</taxon>
        <taxon>Rhabditomorpha</taxon>
        <taxon>Rhabditoidea</taxon>
        <taxon>Rhabditidae</taxon>
        <taxon>Peloderinae</taxon>
        <taxon>Caenorhabditis</taxon>
    </lineage>
</organism>
<feature type="signal peptide" evidence="1">
    <location>
        <begin position="1"/>
        <end position="16"/>
    </location>
</feature>
<dbReference type="InterPro" id="IPR002413">
    <property type="entry name" value="V5_allergen-like"/>
</dbReference>
<dbReference type="WBParaSite" id="Csp11.Scaffold587.g4927.t1">
    <property type="protein sequence ID" value="Csp11.Scaffold587.g4927.t1"/>
    <property type="gene ID" value="Csp11.Scaffold587.g4927"/>
</dbReference>
<evidence type="ECO:0000256" key="1">
    <source>
        <dbReference type="SAM" id="SignalP"/>
    </source>
</evidence>
<dbReference type="STRING" id="1561998.A0A1I7TDR0"/>
<sequence length="227" mass="24306">MKVIFLLCFVIAFVHSSFVRFSSFTELIDSESFGQFTATGQQGIVDAHNNLKSSIAKGTYVAKGTQQKPGANLRKIKWDNTVATSAQNYANTCPTGHSKGSGYGENLYWSWTSGTPSALDSYGPKASASWESEFQSYGWTSNTLDTATFNSGIGHATQMAWANTYAIGCGVKNCGPDATKNNMIKIAVVCQYNTPGNYINQPIYQEGATCSACPSPTKCESATGLCA</sequence>
<dbReference type="SMART" id="SM00198">
    <property type="entry name" value="SCP"/>
    <property type="match status" value="1"/>
</dbReference>
<keyword evidence="3" id="KW-1185">Reference proteome</keyword>
<dbReference type="PRINTS" id="PR00838">
    <property type="entry name" value="V5ALLERGEN"/>
</dbReference>
<dbReference type="InterPro" id="IPR014044">
    <property type="entry name" value="CAP_dom"/>
</dbReference>
<dbReference type="CDD" id="cd05380">
    <property type="entry name" value="CAP_euk"/>
    <property type="match status" value="1"/>
</dbReference>
<dbReference type="InterPro" id="IPR001283">
    <property type="entry name" value="CRISP-related"/>
</dbReference>
<feature type="domain" description="SCP" evidence="2">
    <location>
        <begin position="39"/>
        <end position="200"/>
    </location>
</feature>
<keyword evidence="1" id="KW-0732">Signal</keyword>
<reference evidence="4" key="1">
    <citation type="submission" date="2016-11" db="UniProtKB">
        <authorList>
            <consortium name="WormBaseParasite"/>
        </authorList>
    </citation>
    <scope>IDENTIFICATION</scope>
</reference>
<evidence type="ECO:0000259" key="2">
    <source>
        <dbReference type="SMART" id="SM00198"/>
    </source>
</evidence>
<dbReference type="Proteomes" id="UP000095282">
    <property type="component" value="Unplaced"/>
</dbReference>